<organism evidence="5 6">
    <name type="scientific">Trema orientale</name>
    <name type="common">Charcoal tree</name>
    <name type="synonym">Celtis orientalis</name>
    <dbReference type="NCBI Taxonomy" id="63057"/>
    <lineage>
        <taxon>Eukaryota</taxon>
        <taxon>Viridiplantae</taxon>
        <taxon>Streptophyta</taxon>
        <taxon>Embryophyta</taxon>
        <taxon>Tracheophyta</taxon>
        <taxon>Spermatophyta</taxon>
        <taxon>Magnoliopsida</taxon>
        <taxon>eudicotyledons</taxon>
        <taxon>Gunneridae</taxon>
        <taxon>Pentapetalae</taxon>
        <taxon>rosids</taxon>
        <taxon>fabids</taxon>
        <taxon>Rosales</taxon>
        <taxon>Cannabaceae</taxon>
        <taxon>Trema</taxon>
    </lineage>
</organism>
<comment type="caution">
    <text evidence="5">The sequence shown here is derived from an EMBL/GenBank/DDBJ whole genome shotgun (WGS) entry which is preliminary data.</text>
</comment>
<accession>A0A2P5F7L4</accession>
<dbReference type="OrthoDB" id="688937at2759"/>
<evidence type="ECO:0000259" key="4">
    <source>
        <dbReference type="Pfam" id="PF18052"/>
    </source>
</evidence>
<dbReference type="EMBL" id="JXTC01000056">
    <property type="protein sequence ID" value="PON93746.1"/>
    <property type="molecule type" value="Genomic_DNA"/>
</dbReference>
<evidence type="ECO:0000256" key="1">
    <source>
        <dbReference type="ARBA" id="ARBA00022737"/>
    </source>
</evidence>
<keyword evidence="6" id="KW-1185">Reference proteome</keyword>
<dbReference type="Proteomes" id="UP000237000">
    <property type="component" value="Unassembled WGS sequence"/>
</dbReference>
<evidence type="ECO:0000256" key="2">
    <source>
        <dbReference type="ARBA" id="ARBA00022741"/>
    </source>
</evidence>
<dbReference type="GO" id="GO:0000166">
    <property type="term" value="F:nucleotide binding"/>
    <property type="evidence" value="ECO:0007669"/>
    <property type="project" value="UniProtKB-KW"/>
</dbReference>
<evidence type="ECO:0000313" key="6">
    <source>
        <dbReference type="Proteomes" id="UP000237000"/>
    </source>
</evidence>
<keyword evidence="3" id="KW-0611">Plant defense</keyword>
<dbReference type="Pfam" id="PF18052">
    <property type="entry name" value="Rx_N"/>
    <property type="match status" value="1"/>
</dbReference>
<protein>
    <recommendedName>
        <fullName evidence="4">Disease resistance N-terminal domain-containing protein</fullName>
    </recommendedName>
</protein>
<dbReference type="Gene3D" id="1.20.5.4130">
    <property type="match status" value="1"/>
</dbReference>
<name>A0A2P5F7L4_TREOI</name>
<feature type="domain" description="Disease resistance N-terminal" evidence="4">
    <location>
        <begin position="11"/>
        <end position="80"/>
    </location>
</feature>
<sequence length="108" mass="12421">MANLVLLAVFQVIIDKLSNFGLAKLGSFLDFKDDVEKLKYTLLIVEAVLKDAEEKQVTKSTVRIWLSKLKVVTFDAEALLVLLSPDDSLLDRRYADEISICFMRWRRL</sequence>
<dbReference type="AlphaFoldDB" id="A0A2P5F7L4"/>
<evidence type="ECO:0000313" key="5">
    <source>
        <dbReference type="EMBL" id="PON93746.1"/>
    </source>
</evidence>
<gene>
    <name evidence="5" type="ORF">TorRG33x02_104490</name>
</gene>
<keyword evidence="1" id="KW-0677">Repeat</keyword>
<proteinExistence type="predicted"/>
<dbReference type="InParanoid" id="A0A2P5F7L4"/>
<dbReference type="GO" id="GO:0006952">
    <property type="term" value="P:defense response"/>
    <property type="evidence" value="ECO:0007669"/>
    <property type="project" value="UniProtKB-KW"/>
</dbReference>
<reference evidence="6" key="1">
    <citation type="submission" date="2016-06" db="EMBL/GenBank/DDBJ databases">
        <title>Parallel loss of symbiosis genes in relatives of nitrogen-fixing non-legume Parasponia.</title>
        <authorList>
            <person name="Van Velzen R."/>
            <person name="Holmer R."/>
            <person name="Bu F."/>
            <person name="Rutten L."/>
            <person name="Van Zeijl A."/>
            <person name="Liu W."/>
            <person name="Santuari L."/>
            <person name="Cao Q."/>
            <person name="Sharma T."/>
            <person name="Shen D."/>
            <person name="Roswanjaya Y."/>
            <person name="Wardhani T."/>
            <person name="Kalhor M.S."/>
            <person name="Jansen J."/>
            <person name="Van den Hoogen J."/>
            <person name="Gungor B."/>
            <person name="Hartog M."/>
            <person name="Hontelez J."/>
            <person name="Verver J."/>
            <person name="Yang W.-C."/>
            <person name="Schijlen E."/>
            <person name="Repin R."/>
            <person name="Schilthuizen M."/>
            <person name="Schranz E."/>
            <person name="Heidstra R."/>
            <person name="Miyata K."/>
            <person name="Fedorova E."/>
            <person name="Kohlen W."/>
            <person name="Bisseling T."/>
            <person name="Smit S."/>
            <person name="Geurts R."/>
        </authorList>
    </citation>
    <scope>NUCLEOTIDE SEQUENCE [LARGE SCALE GENOMIC DNA]</scope>
    <source>
        <strain evidence="6">cv. RG33-2</strain>
    </source>
</reference>
<evidence type="ECO:0000256" key="3">
    <source>
        <dbReference type="ARBA" id="ARBA00022821"/>
    </source>
</evidence>
<dbReference type="InterPro" id="IPR041118">
    <property type="entry name" value="Rx_N"/>
</dbReference>
<keyword evidence="2" id="KW-0547">Nucleotide-binding</keyword>